<evidence type="ECO:0000256" key="4">
    <source>
        <dbReference type="ARBA" id="ARBA00012745"/>
    </source>
</evidence>
<evidence type="ECO:0000256" key="2">
    <source>
        <dbReference type="ARBA" id="ARBA00002923"/>
    </source>
</evidence>
<keyword evidence="9" id="KW-0862">Zinc</keyword>
<evidence type="ECO:0000256" key="9">
    <source>
        <dbReference type="ARBA" id="ARBA00022833"/>
    </source>
</evidence>
<dbReference type="EC" id="3.5.1.108" evidence="4 12"/>
<proteinExistence type="predicted"/>
<evidence type="ECO:0000256" key="1">
    <source>
        <dbReference type="ARBA" id="ARBA00001947"/>
    </source>
</evidence>
<dbReference type="PANTHER" id="PTHR33694:SF1">
    <property type="entry name" value="UDP-3-O-ACYL-N-ACETYLGLUCOSAMINE DEACETYLASE 1, MITOCHONDRIAL-RELATED"/>
    <property type="match status" value="1"/>
</dbReference>
<evidence type="ECO:0000313" key="14">
    <source>
        <dbReference type="Proteomes" id="UP000315471"/>
    </source>
</evidence>
<dbReference type="Gene3D" id="3.30.230.20">
    <property type="entry name" value="lpxc deacetylase, domain 1"/>
    <property type="match status" value="1"/>
</dbReference>
<comment type="catalytic activity">
    <reaction evidence="11">
        <text>a UDP-3-O-[(3R)-3-hydroxyacyl]-N-acetyl-alpha-D-glucosamine + H2O = a UDP-3-O-[(3R)-3-hydroxyacyl]-alpha-D-glucosamine + acetate</text>
        <dbReference type="Rhea" id="RHEA:67816"/>
        <dbReference type="ChEBI" id="CHEBI:15377"/>
        <dbReference type="ChEBI" id="CHEBI:30089"/>
        <dbReference type="ChEBI" id="CHEBI:137740"/>
        <dbReference type="ChEBI" id="CHEBI:173225"/>
        <dbReference type="EC" id="3.5.1.108"/>
    </reaction>
</comment>
<keyword evidence="6" id="KW-0441">Lipid A biosynthesis</keyword>
<dbReference type="AlphaFoldDB" id="A0A5C6EB19"/>
<dbReference type="GO" id="GO:0016020">
    <property type="term" value="C:membrane"/>
    <property type="evidence" value="ECO:0007669"/>
    <property type="project" value="GOC"/>
</dbReference>
<evidence type="ECO:0000256" key="3">
    <source>
        <dbReference type="ARBA" id="ARBA00005002"/>
    </source>
</evidence>
<dbReference type="UniPathway" id="UPA00359">
    <property type="reaction ID" value="UER00478"/>
</dbReference>
<dbReference type="GO" id="GO:0046872">
    <property type="term" value="F:metal ion binding"/>
    <property type="evidence" value="ECO:0007669"/>
    <property type="project" value="UniProtKB-KW"/>
</dbReference>
<organism evidence="13 14">
    <name type="scientific">Novipirellula aureliae</name>
    <dbReference type="NCBI Taxonomy" id="2527966"/>
    <lineage>
        <taxon>Bacteria</taxon>
        <taxon>Pseudomonadati</taxon>
        <taxon>Planctomycetota</taxon>
        <taxon>Planctomycetia</taxon>
        <taxon>Pirellulales</taxon>
        <taxon>Pirellulaceae</taxon>
        <taxon>Novipirellula</taxon>
    </lineage>
</organism>
<evidence type="ECO:0000256" key="11">
    <source>
        <dbReference type="ARBA" id="ARBA00024535"/>
    </source>
</evidence>
<dbReference type="Pfam" id="PF03331">
    <property type="entry name" value="LpxC"/>
    <property type="match status" value="1"/>
</dbReference>
<comment type="cofactor">
    <cofactor evidence="1">
        <name>Zn(2+)</name>
        <dbReference type="ChEBI" id="CHEBI:29105"/>
    </cofactor>
</comment>
<gene>
    <name evidence="13" type="primary">lpxC</name>
    <name evidence="13" type="ORF">Q31b_02980</name>
</gene>
<dbReference type="Gene3D" id="3.30.1700.10">
    <property type="entry name" value="lpxc deacetylase, domain 2"/>
    <property type="match status" value="1"/>
</dbReference>
<evidence type="ECO:0000313" key="13">
    <source>
        <dbReference type="EMBL" id="TWU45127.1"/>
    </source>
</evidence>
<dbReference type="InterPro" id="IPR020568">
    <property type="entry name" value="Ribosomal_Su5_D2-typ_SF"/>
</dbReference>
<keyword evidence="5" id="KW-0444">Lipid biosynthesis</keyword>
<dbReference type="PANTHER" id="PTHR33694">
    <property type="entry name" value="UDP-3-O-ACYL-N-ACETYLGLUCOSAMINE DEACETYLASE 1, MITOCHONDRIAL-RELATED"/>
    <property type="match status" value="1"/>
</dbReference>
<evidence type="ECO:0000256" key="8">
    <source>
        <dbReference type="ARBA" id="ARBA00022801"/>
    </source>
</evidence>
<keyword evidence="14" id="KW-1185">Reference proteome</keyword>
<dbReference type="NCBIfam" id="TIGR00325">
    <property type="entry name" value="lpxC"/>
    <property type="match status" value="1"/>
</dbReference>
<comment type="function">
    <text evidence="2">Catalyzes the hydrolysis of UDP-3-O-myristoyl-N-acetylglucosamine to form UDP-3-O-myristoylglucosamine and acetate, the committed step in lipid A biosynthesis.</text>
</comment>
<keyword evidence="8 13" id="KW-0378">Hydrolase</keyword>
<evidence type="ECO:0000256" key="7">
    <source>
        <dbReference type="ARBA" id="ARBA00022723"/>
    </source>
</evidence>
<dbReference type="InterPro" id="IPR004463">
    <property type="entry name" value="UDP-acyl_GlcNac_deAcase"/>
</dbReference>
<evidence type="ECO:0000256" key="10">
    <source>
        <dbReference type="ARBA" id="ARBA00023098"/>
    </source>
</evidence>
<comment type="caution">
    <text evidence="13">The sequence shown here is derived from an EMBL/GenBank/DDBJ whole genome shotgun (WGS) entry which is preliminary data.</text>
</comment>
<dbReference type="GO" id="GO:0009245">
    <property type="term" value="P:lipid A biosynthetic process"/>
    <property type="evidence" value="ECO:0007669"/>
    <property type="project" value="UniProtKB-UniRule"/>
</dbReference>
<evidence type="ECO:0000256" key="12">
    <source>
        <dbReference type="NCBIfam" id="TIGR00325"/>
    </source>
</evidence>
<keyword evidence="10" id="KW-0443">Lipid metabolism</keyword>
<accession>A0A5C6EB19</accession>
<dbReference type="RefSeq" id="WP_231617217.1">
    <property type="nucleotide sequence ID" value="NZ_SJPY01000001.1"/>
</dbReference>
<dbReference type="InterPro" id="IPR011334">
    <property type="entry name" value="UDP-acyl_GlcNac_deAcase_C"/>
</dbReference>
<evidence type="ECO:0000256" key="6">
    <source>
        <dbReference type="ARBA" id="ARBA00022556"/>
    </source>
</evidence>
<dbReference type="EMBL" id="SJPY01000001">
    <property type="protein sequence ID" value="TWU45127.1"/>
    <property type="molecule type" value="Genomic_DNA"/>
</dbReference>
<reference evidence="13 14" key="1">
    <citation type="submission" date="2019-02" db="EMBL/GenBank/DDBJ databases">
        <title>Deep-cultivation of Planctomycetes and their phenomic and genomic characterization uncovers novel biology.</title>
        <authorList>
            <person name="Wiegand S."/>
            <person name="Jogler M."/>
            <person name="Boedeker C."/>
            <person name="Pinto D."/>
            <person name="Vollmers J."/>
            <person name="Rivas-Marin E."/>
            <person name="Kohn T."/>
            <person name="Peeters S.H."/>
            <person name="Heuer A."/>
            <person name="Rast P."/>
            <person name="Oberbeckmann S."/>
            <person name="Bunk B."/>
            <person name="Jeske O."/>
            <person name="Meyerdierks A."/>
            <person name="Storesund J.E."/>
            <person name="Kallscheuer N."/>
            <person name="Luecker S."/>
            <person name="Lage O.M."/>
            <person name="Pohl T."/>
            <person name="Merkel B.J."/>
            <person name="Hornburger P."/>
            <person name="Mueller R.-W."/>
            <person name="Bruemmer F."/>
            <person name="Labrenz M."/>
            <person name="Spormann A.M."/>
            <person name="Op Den Camp H."/>
            <person name="Overmann J."/>
            <person name="Amann R."/>
            <person name="Jetten M.S.M."/>
            <person name="Mascher T."/>
            <person name="Medema M.H."/>
            <person name="Devos D.P."/>
            <person name="Kaster A.-K."/>
            <person name="Ovreas L."/>
            <person name="Rohde M."/>
            <person name="Galperin M.Y."/>
            <person name="Jogler C."/>
        </authorList>
    </citation>
    <scope>NUCLEOTIDE SEQUENCE [LARGE SCALE GENOMIC DNA]</scope>
    <source>
        <strain evidence="13 14">Q31b</strain>
    </source>
</reference>
<comment type="pathway">
    <text evidence="3">Glycolipid biosynthesis; lipid IV(A) biosynthesis; lipid IV(A) from (3R)-3-hydroxytetradecanoyl-[acyl-carrier-protein] and UDP-N-acetyl-alpha-D-glucosamine: step 2/6.</text>
</comment>
<keyword evidence="7" id="KW-0479">Metal-binding</keyword>
<dbReference type="GO" id="GO:0103117">
    <property type="term" value="F:UDP-3-O-acyl-N-acetylglucosamine deacetylase activity"/>
    <property type="evidence" value="ECO:0007669"/>
    <property type="project" value="UniProtKB-UniRule"/>
</dbReference>
<protein>
    <recommendedName>
        <fullName evidence="4 12">UDP-3-O-acyl-N-acetylglucosamine deacetylase</fullName>
        <ecNumber evidence="4 12">3.5.1.108</ecNumber>
    </recommendedName>
</protein>
<dbReference type="Proteomes" id="UP000315471">
    <property type="component" value="Unassembled WGS sequence"/>
</dbReference>
<name>A0A5C6EB19_9BACT</name>
<dbReference type="InterPro" id="IPR015870">
    <property type="entry name" value="UDP-acyl_N-AcGlcN_deAcase_N"/>
</dbReference>
<sequence>MEGLSSGQASSVSFSLENESLDDFRYEIRLGETDLLNERSKHNHHMDVVVLSEGRPSVTPSRNEHTIAVSCEVRGQGYWSGRDVCVMMNPAPAGTGICLIRTDLESAPRCQATVANRHDANLRTNLQNGEARFEMVEHLMAAFVGLEIDNCYVEIDAEELPGLDGSSAAYVESLRHAGLIIQSPAKRRLVVRERLYASAGTSWIEITPSPDGAVSYEYRLSFDDQTPIPPQSFSLRMSPHRFIREVAPARTFVTEEQAMTLRSQGIASHVTNQDLLIVGKNGPIENSYRYPEECARHKLLDLIGDLALTNVEVVGNIVSYRGGHSLNGRMAQQIADLAAAQIPLTVSADTLRKAA</sequence>
<evidence type="ECO:0000256" key="5">
    <source>
        <dbReference type="ARBA" id="ARBA00022516"/>
    </source>
</evidence>
<dbReference type="SUPFAM" id="SSF54211">
    <property type="entry name" value="Ribosomal protein S5 domain 2-like"/>
    <property type="match status" value="2"/>
</dbReference>